<name>A0A9D1P5S4_9FIRM</name>
<dbReference type="InterPro" id="IPR041682">
    <property type="entry name" value="AAA_14"/>
</dbReference>
<dbReference type="Proteomes" id="UP000886884">
    <property type="component" value="Unassembled WGS sequence"/>
</dbReference>
<keyword evidence="3" id="KW-0067">ATP-binding</keyword>
<feature type="domain" description="AAA" evidence="1">
    <location>
        <begin position="20"/>
        <end position="148"/>
    </location>
</feature>
<keyword evidence="3" id="KW-0547">Nucleotide-binding</keyword>
<sequence length="400" mass="45618">MIYRPLYVEKILAYQDAPFVKILTGMRRCGKSTLLKMLAEKLKEQGVPSERILQYSFDSLEHAQIHTAKRLFAEIQRHLAAGKTYIFLDEIQNVHSWEKAVNALLVGHDVDIYATGSHSQMLAPEISAHLAGRYVCIPIYPLSFAECLAFRKTFAPPQDPHAELANYLRLGGFPAVHLRRYSPEEAYTMVRDICYSTIFTEVMRRGKIRKAHALERILRFAFAHVGEAISVSGKGLKSETDAVRCEKAYRYLAKLESAYILNRCPRYDLQAKKPLKAQEKFYLADSALRYSVLGYTPDSVFPMLENAVYLELLRRGYTVSTGKLEHGEIDFVATKRENKLYIQVAQEFGSAKTQKRAYGRLLDIRDNYPKYVLRADDYAGGNYQGVQILHAADFLLSDAY</sequence>
<dbReference type="PANTHER" id="PTHR33295:SF20">
    <property type="entry name" value="ATPASE"/>
    <property type="match status" value="1"/>
</dbReference>
<dbReference type="Pfam" id="PF13173">
    <property type="entry name" value="AAA_14"/>
    <property type="match status" value="1"/>
</dbReference>
<evidence type="ECO:0000259" key="2">
    <source>
        <dbReference type="Pfam" id="PF13635"/>
    </source>
</evidence>
<dbReference type="SUPFAM" id="SSF52540">
    <property type="entry name" value="P-loop containing nucleoside triphosphate hydrolases"/>
    <property type="match status" value="1"/>
</dbReference>
<evidence type="ECO:0000313" key="4">
    <source>
        <dbReference type="Proteomes" id="UP000886884"/>
    </source>
</evidence>
<comment type="caution">
    <text evidence="3">The sequence shown here is derived from an EMBL/GenBank/DDBJ whole genome shotgun (WGS) entry which is preliminary data.</text>
</comment>
<dbReference type="Gene3D" id="3.40.50.300">
    <property type="entry name" value="P-loop containing nucleotide triphosphate hydrolases"/>
    <property type="match status" value="1"/>
</dbReference>
<reference evidence="3" key="1">
    <citation type="submission" date="2020-10" db="EMBL/GenBank/DDBJ databases">
        <authorList>
            <person name="Gilroy R."/>
        </authorList>
    </citation>
    <scope>NUCLEOTIDE SEQUENCE</scope>
    <source>
        <strain evidence="3">CHK183-6373</strain>
    </source>
</reference>
<protein>
    <submittedName>
        <fullName evidence="3">ATP-binding protein</fullName>
    </submittedName>
</protein>
<gene>
    <name evidence="3" type="ORF">IAA64_03445</name>
</gene>
<organism evidence="3 4">
    <name type="scientific">Candidatus Ornithocaccomicrobium faecavium</name>
    <dbReference type="NCBI Taxonomy" id="2840890"/>
    <lineage>
        <taxon>Bacteria</taxon>
        <taxon>Bacillati</taxon>
        <taxon>Bacillota</taxon>
        <taxon>Clostridia</taxon>
        <taxon>Candidatus Ornithocaccomicrobium</taxon>
    </lineage>
</organism>
<dbReference type="Pfam" id="PF13635">
    <property type="entry name" value="DUF4143"/>
    <property type="match status" value="1"/>
</dbReference>
<proteinExistence type="predicted"/>
<dbReference type="EMBL" id="DVOT01000059">
    <property type="protein sequence ID" value="HIV27000.1"/>
    <property type="molecule type" value="Genomic_DNA"/>
</dbReference>
<dbReference type="InterPro" id="IPR027417">
    <property type="entry name" value="P-loop_NTPase"/>
</dbReference>
<evidence type="ECO:0000259" key="1">
    <source>
        <dbReference type="Pfam" id="PF13173"/>
    </source>
</evidence>
<reference evidence="3" key="2">
    <citation type="journal article" date="2021" name="PeerJ">
        <title>Extensive microbial diversity within the chicken gut microbiome revealed by metagenomics and culture.</title>
        <authorList>
            <person name="Gilroy R."/>
            <person name="Ravi A."/>
            <person name="Getino M."/>
            <person name="Pursley I."/>
            <person name="Horton D.L."/>
            <person name="Alikhan N.F."/>
            <person name="Baker D."/>
            <person name="Gharbi K."/>
            <person name="Hall N."/>
            <person name="Watson M."/>
            <person name="Adriaenssens E.M."/>
            <person name="Foster-Nyarko E."/>
            <person name="Jarju S."/>
            <person name="Secka A."/>
            <person name="Antonio M."/>
            <person name="Oren A."/>
            <person name="Chaudhuri R.R."/>
            <person name="La Ragione R."/>
            <person name="Hildebrand F."/>
            <person name="Pallen M.J."/>
        </authorList>
    </citation>
    <scope>NUCLEOTIDE SEQUENCE</scope>
    <source>
        <strain evidence="3">CHK183-6373</strain>
    </source>
</reference>
<dbReference type="AlphaFoldDB" id="A0A9D1P5S4"/>
<accession>A0A9D1P5S4</accession>
<dbReference type="PANTHER" id="PTHR33295">
    <property type="entry name" value="ATPASE"/>
    <property type="match status" value="1"/>
</dbReference>
<evidence type="ECO:0000313" key="3">
    <source>
        <dbReference type="EMBL" id="HIV27000.1"/>
    </source>
</evidence>
<dbReference type="InterPro" id="IPR025420">
    <property type="entry name" value="DUF4143"/>
</dbReference>
<dbReference type="GO" id="GO:0005524">
    <property type="term" value="F:ATP binding"/>
    <property type="evidence" value="ECO:0007669"/>
    <property type="project" value="UniProtKB-KW"/>
</dbReference>
<feature type="domain" description="DUF4143" evidence="2">
    <location>
        <begin position="202"/>
        <end position="344"/>
    </location>
</feature>